<keyword evidence="3" id="KW-0479">Metal-binding</keyword>
<name>A0A6P1MGN3_9FIRM</name>
<dbReference type="GO" id="GO:0003824">
    <property type="term" value="F:catalytic activity"/>
    <property type="evidence" value="ECO:0007669"/>
    <property type="project" value="InterPro"/>
</dbReference>
<keyword evidence="1" id="KW-0004">4Fe-4S</keyword>
<dbReference type="EMBL" id="CP047591">
    <property type="protein sequence ID" value="QHI73879.1"/>
    <property type="molecule type" value="Genomic_DNA"/>
</dbReference>
<dbReference type="InterPro" id="IPR013785">
    <property type="entry name" value="Aldolase_TIM"/>
</dbReference>
<evidence type="ECO:0000259" key="6">
    <source>
        <dbReference type="PROSITE" id="PS51918"/>
    </source>
</evidence>
<keyword evidence="5" id="KW-0411">Iron-sulfur</keyword>
<dbReference type="KEGG" id="amic:Ami3637_02530"/>
<dbReference type="PANTHER" id="PTHR42836:SF1">
    <property type="entry name" value="7-CARBOXY-7-DEAZAGUANINE SYNTHASE"/>
    <property type="match status" value="1"/>
</dbReference>
<evidence type="ECO:0000256" key="2">
    <source>
        <dbReference type="ARBA" id="ARBA00022691"/>
    </source>
</evidence>
<dbReference type="InterPro" id="IPR023821">
    <property type="entry name" value="rSAM_TatD-assoc"/>
</dbReference>
<dbReference type="Proteomes" id="UP000463883">
    <property type="component" value="Chromosome"/>
</dbReference>
<keyword evidence="4" id="KW-0408">Iron</keyword>
<reference evidence="7 8" key="1">
    <citation type="submission" date="2020-01" db="EMBL/GenBank/DDBJ databases">
        <title>Genomic analysis of Aminipila sp. CBA3637.</title>
        <authorList>
            <person name="Kim Y.B."/>
            <person name="Roh S.W."/>
        </authorList>
    </citation>
    <scope>NUCLEOTIDE SEQUENCE [LARGE SCALE GENOMIC DNA]</scope>
    <source>
        <strain evidence="7 8">CBA3637</strain>
    </source>
</reference>
<dbReference type="GO" id="GO:0046872">
    <property type="term" value="F:metal ion binding"/>
    <property type="evidence" value="ECO:0007669"/>
    <property type="project" value="UniProtKB-KW"/>
</dbReference>
<dbReference type="PROSITE" id="PS51918">
    <property type="entry name" value="RADICAL_SAM"/>
    <property type="match status" value="1"/>
</dbReference>
<dbReference type="SFLD" id="SFLDG01111">
    <property type="entry name" value="Uncharacterised_Radical_SAM_Su"/>
    <property type="match status" value="1"/>
</dbReference>
<protein>
    <submittedName>
        <fullName evidence="7">TIGR04100 family radical SAM protein</fullName>
    </submittedName>
</protein>
<dbReference type="SFLD" id="SFLDG01067">
    <property type="entry name" value="SPASM/twitch_domain_containing"/>
    <property type="match status" value="1"/>
</dbReference>
<feature type="domain" description="Radical SAM core" evidence="6">
    <location>
        <begin position="8"/>
        <end position="201"/>
    </location>
</feature>
<evidence type="ECO:0000313" key="7">
    <source>
        <dbReference type="EMBL" id="QHI73879.1"/>
    </source>
</evidence>
<sequence>MQNGTIVYLYGDSLYINLTNKCPNSCNFCIRNYTDNLGDADNLWLEREPSADEVLSRIKEEICEKKTTVDEIIFCGYGEPTERLEEIIDISRGIKEFTDKPIRINTNGMADLIHKKKTAHLLEGVVDAVSVSLNAPTAEKYCDLCHPEFGTESFDAILKWTEDIKKYVPDVRMSVVGVISEEDIQECRKIAENLGVKFRVR</sequence>
<dbReference type="GO" id="GO:0051539">
    <property type="term" value="F:4 iron, 4 sulfur cluster binding"/>
    <property type="evidence" value="ECO:0007669"/>
    <property type="project" value="UniProtKB-KW"/>
</dbReference>
<organism evidence="7 8">
    <name type="scientific">Aminipila terrae</name>
    <dbReference type="NCBI Taxonomy" id="2697030"/>
    <lineage>
        <taxon>Bacteria</taxon>
        <taxon>Bacillati</taxon>
        <taxon>Bacillota</taxon>
        <taxon>Clostridia</taxon>
        <taxon>Peptostreptococcales</taxon>
        <taxon>Anaerovoracaceae</taxon>
        <taxon>Aminipila</taxon>
    </lineage>
</organism>
<dbReference type="InterPro" id="IPR007197">
    <property type="entry name" value="rSAM"/>
</dbReference>
<dbReference type="InterPro" id="IPR023822">
    <property type="entry name" value="rSAM_TatD-assoc_bac"/>
</dbReference>
<dbReference type="SUPFAM" id="SSF102114">
    <property type="entry name" value="Radical SAM enzymes"/>
    <property type="match status" value="1"/>
</dbReference>
<dbReference type="NCBIfam" id="TIGR04038">
    <property type="entry name" value="tatD_link_rSAM"/>
    <property type="match status" value="1"/>
</dbReference>
<dbReference type="Pfam" id="PF04055">
    <property type="entry name" value="Radical_SAM"/>
    <property type="match status" value="1"/>
</dbReference>
<gene>
    <name evidence="7" type="ORF">Ami3637_02530</name>
</gene>
<dbReference type="CDD" id="cd01335">
    <property type="entry name" value="Radical_SAM"/>
    <property type="match status" value="1"/>
</dbReference>
<accession>A0A6P1MGN3</accession>
<dbReference type="SFLD" id="SFLDS00029">
    <property type="entry name" value="Radical_SAM"/>
    <property type="match status" value="1"/>
</dbReference>
<dbReference type="PANTHER" id="PTHR42836">
    <property type="entry name" value="7-CARBOXY-7-DEAZAGUANINE SYNTHASE"/>
    <property type="match status" value="1"/>
</dbReference>
<dbReference type="AlphaFoldDB" id="A0A6P1MGN3"/>
<dbReference type="InterPro" id="IPR058240">
    <property type="entry name" value="rSAM_sf"/>
</dbReference>
<evidence type="ECO:0000256" key="4">
    <source>
        <dbReference type="ARBA" id="ARBA00023004"/>
    </source>
</evidence>
<proteinExistence type="predicted"/>
<keyword evidence="8" id="KW-1185">Reference proteome</keyword>
<keyword evidence="2" id="KW-0949">S-adenosyl-L-methionine</keyword>
<evidence type="ECO:0000256" key="5">
    <source>
        <dbReference type="ARBA" id="ARBA00023014"/>
    </source>
</evidence>
<evidence type="ECO:0000256" key="1">
    <source>
        <dbReference type="ARBA" id="ARBA00022485"/>
    </source>
</evidence>
<evidence type="ECO:0000256" key="3">
    <source>
        <dbReference type="ARBA" id="ARBA00022723"/>
    </source>
</evidence>
<evidence type="ECO:0000313" key="8">
    <source>
        <dbReference type="Proteomes" id="UP000463883"/>
    </source>
</evidence>
<dbReference type="NCBIfam" id="TIGR04100">
    <property type="entry name" value="rSAM_pair_X"/>
    <property type="match status" value="1"/>
</dbReference>
<dbReference type="Gene3D" id="3.20.20.70">
    <property type="entry name" value="Aldolase class I"/>
    <property type="match status" value="1"/>
</dbReference>